<name>A0AAV3UBQ6_9EURY</name>
<dbReference type="GeneID" id="68615225"/>
<gene>
    <name evidence="3" type="ORF">GCM10025751_05370</name>
</gene>
<dbReference type="SMART" id="SM00769">
    <property type="entry name" value="WHy"/>
    <property type="match status" value="2"/>
</dbReference>
<dbReference type="Proteomes" id="UP001501729">
    <property type="component" value="Unassembled WGS sequence"/>
</dbReference>
<comment type="caution">
    <text evidence="3">The sequence shown here is derived from an EMBL/GenBank/DDBJ whole genome shotgun (WGS) entry which is preliminary data.</text>
</comment>
<feature type="compositionally biased region" description="Acidic residues" evidence="1">
    <location>
        <begin position="341"/>
        <end position="350"/>
    </location>
</feature>
<dbReference type="EMBL" id="BAABKX010000001">
    <property type="protein sequence ID" value="GAA5042227.1"/>
    <property type="molecule type" value="Genomic_DNA"/>
</dbReference>
<proteinExistence type="predicted"/>
<keyword evidence="4" id="KW-1185">Reference proteome</keyword>
<dbReference type="InterPro" id="IPR013783">
    <property type="entry name" value="Ig-like_fold"/>
</dbReference>
<reference evidence="3 4" key="1">
    <citation type="journal article" date="2019" name="Int. J. Syst. Evol. Microbiol.">
        <title>The Global Catalogue of Microorganisms (GCM) 10K type strain sequencing project: providing services to taxonomists for standard genome sequencing and annotation.</title>
        <authorList>
            <consortium name="The Broad Institute Genomics Platform"/>
            <consortium name="The Broad Institute Genome Sequencing Center for Infectious Disease"/>
            <person name="Wu L."/>
            <person name="Ma J."/>
        </authorList>
    </citation>
    <scope>NUCLEOTIDE SEQUENCE [LARGE SCALE GENOMIC DNA]</scope>
    <source>
        <strain evidence="3 4">JCM 17504</strain>
    </source>
</reference>
<feature type="compositionally biased region" description="Low complexity" evidence="1">
    <location>
        <begin position="351"/>
        <end position="368"/>
    </location>
</feature>
<feature type="region of interest" description="Disordered" evidence="1">
    <location>
        <begin position="315"/>
        <end position="380"/>
    </location>
</feature>
<evidence type="ECO:0000259" key="2">
    <source>
        <dbReference type="SMART" id="SM00769"/>
    </source>
</evidence>
<dbReference type="AlphaFoldDB" id="A0AAV3UBQ6"/>
<feature type="domain" description="Water stress and hypersensitive response" evidence="2">
    <location>
        <begin position="187"/>
        <end position="305"/>
    </location>
</feature>
<protein>
    <recommendedName>
        <fullName evidence="2">Water stress and hypersensitive response domain-containing protein</fullName>
    </recommendedName>
</protein>
<feature type="domain" description="Water stress and hypersensitive response" evidence="2">
    <location>
        <begin position="41"/>
        <end position="158"/>
    </location>
</feature>
<accession>A0AAV3UBQ6</accession>
<dbReference type="Pfam" id="PF03168">
    <property type="entry name" value="LEA_2"/>
    <property type="match status" value="2"/>
</dbReference>
<dbReference type="InterPro" id="IPR004864">
    <property type="entry name" value="LEA_2"/>
</dbReference>
<dbReference type="Gene3D" id="2.60.40.10">
    <property type="entry name" value="Immunoglobulins"/>
    <property type="match status" value="2"/>
</dbReference>
<sequence length="394" mass="43229">MVAEKLKSVLPVGKRGFLALFFVVVLVGGAVFTGVLGAPRVSGVDNEFGDVTNERTEIGTALVVDNPNPFSVQVGNTSVDYTVEMNDVEMASGHRSNIALDRGETTLGFSTQMQNRKIPAWWVTHIRNDEQTTLRIQSEVRSSAVGRSVRVPYEDEIETDIIGQFNSTETRPVNASAPFVSDPVLYVNETGANWGSVTQERTPIQLRMRAYNPKSIPYTISEIGYEMTMNDVPVGNGTTAQPYTIPAKSEKTLRLQANIRNQQLDDWWVSHLENDQVTELQIEFHAKIDLPTGDTVRVPLRSMTYERQIETEIFQNDSAEGALDDVNPAPGSTTRKTTDGEPTDETETVEETTGTTPTSESGDGTTTVETDDETTTDDGGLLGTLLAVELFDGR</sequence>
<evidence type="ECO:0000256" key="1">
    <source>
        <dbReference type="SAM" id="MobiDB-lite"/>
    </source>
</evidence>
<organism evidence="3 4">
    <name type="scientific">Haladaptatus pallidirubidus</name>
    <dbReference type="NCBI Taxonomy" id="1008152"/>
    <lineage>
        <taxon>Archaea</taxon>
        <taxon>Methanobacteriati</taxon>
        <taxon>Methanobacteriota</taxon>
        <taxon>Stenosarchaea group</taxon>
        <taxon>Halobacteria</taxon>
        <taxon>Halobacteriales</taxon>
        <taxon>Haladaptataceae</taxon>
        <taxon>Haladaptatus</taxon>
    </lineage>
</organism>
<dbReference type="SUPFAM" id="SSF117070">
    <property type="entry name" value="LEA14-like"/>
    <property type="match status" value="2"/>
</dbReference>
<evidence type="ECO:0000313" key="4">
    <source>
        <dbReference type="Proteomes" id="UP001501729"/>
    </source>
</evidence>
<dbReference type="InterPro" id="IPR013990">
    <property type="entry name" value="WHy-dom"/>
</dbReference>
<dbReference type="GO" id="GO:0009269">
    <property type="term" value="P:response to desiccation"/>
    <property type="evidence" value="ECO:0007669"/>
    <property type="project" value="InterPro"/>
</dbReference>
<dbReference type="RefSeq" id="WP_227775337.1">
    <property type="nucleotide sequence ID" value="NZ_BAABKX010000001.1"/>
</dbReference>
<evidence type="ECO:0000313" key="3">
    <source>
        <dbReference type="EMBL" id="GAA5042227.1"/>
    </source>
</evidence>